<dbReference type="HOGENOM" id="CLU_2581329_0_0_2"/>
<name>D2S248_HALTV</name>
<keyword evidence="1" id="KW-1133">Transmembrane helix</keyword>
<keyword evidence="1" id="KW-0472">Membrane</keyword>
<proteinExistence type="predicted"/>
<gene>
    <name evidence="2" type="ordered locus">Htur_4662</name>
</gene>
<keyword evidence="1" id="KW-0812">Transmembrane</keyword>
<dbReference type="Proteomes" id="UP000001903">
    <property type="component" value="Plasmid pHTUR02"/>
</dbReference>
<keyword evidence="3" id="KW-1185">Reference proteome</keyword>
<geneLocation type="plasmid" evidence="2 3">
    <name>pHTUR02</name>
</geneLocation>
<evidence type="ECO:0000256" key="1">
    <source>
        <dbReference type="SAM" id="Phobius"/>
    </source>
</evidence>
<evidence type="ECO:0000313" key="2">
    <source>
        <dbReference type="EMBL" id="ADB63445.1"/>
    </source>
</evidence>
<dbReference type="EMBL" id="CP001862">
    <property type="protein sequence ID" value="ADB63445.1"/>
    <property type="molecule type" value="Genomic_DNA"/>
</dbReference>
<protein>
    <submittedName>
        <fullName evidence="2">Uncharacterized protein</fullName>
    </submittedName>
</protein>
<dbReference type="KEGG" id="htu:Htur_4662"/>
<feature type="transmembrane region" description="Helical" evidence="1">
    <location>
        <begin position="53"/>
        <end position="74"/>
    </location>
</feature>
<keyword evidence="2" id="KW-0614">Plasmid</keyword>
<organism evidence="2 3">
    <name type="scientific">Haloterrigena turkmenica (strain ATCC 51198 / DSM 5511 / JCM 9101 / NCIMB 13204 / VKM B-1734 / 4k)</name>
    <name type="common">Halococcus turkmenicus</name>
    <dbReference type="NCBI Taxonomy" id="543526"/>
    <lineage>
        <taxon>Archaea</taxon>
        <taxon>Methanobacteriati</taxon>
        <taxon>Methanobacteriota</taxon>
        <taxon>Stenosarchaea group</taxon>
        <taxon>Halobacteria</taxon>
        <taxon>Halobacteriales</taxon>
        <taxon>Natrialbaceae</taxon>
        <taxon>Haloterrigena</taxon>
    </lineage>
</organism>
<dbReference type="AlphaFoldDB" id="D2S248"/>
<feature type="transmembrane region" description="Helical" evidence="1">
    <location>
        <begin position="21"/>
        <end position="41"/>
    </location>
</feature>
<reference evidence="2 3" key="1">
    <citation type="journal article" date="2010" name="Stand. Genomic Sci.">
        <title>Complete genome sequence of Haloterrigena turkmenica type strain (4k).</title>
        <authorList>
            <person name="Saunders E."/>
            <person name="Tindall B.J."/>
            <person name="Fahnrich R."/>
            <person name="Lapidus A."/>
            <person name="Copeland A."/>
            <person name="Del Rio T.G."/>
            <person name="Lucas S."/>
            <person name="Chen F."/>
            <person name="Tice H."/>
            <person name="Cheng J.F."/>
            <person name="Han C."/>
            <person name="Detter J.C."/>
            <person name="Bruce D."/>
            <person name="Goodwin L."/>
            <person name="Chain P."/>
            <person name="Pitluck S."/>
            <person name="Pati A."/>
            <person name="Ivanova N."/>
            <person name="Mavromatis K."/>
            <person name="Chen A."/>
            <person name="Palaniappan K."/>
            <person name="Land M."/>
            <person name="Hauser L."/>
            <person name="Chang Y.J."/>
            <person name="Jeffries C.D."/>
            <person name="Brettin T."/>
            <person name="Rohde M."/>
            <person name="Goker M."/>
            <person name="Bristow J."/>
            <person name="Eisen J.A."/>
            <person name="Markowitz V."/>
            <person name="Hugenholtz P."/>
            <person name="Klenk H.P."/>
            <person name="Kyrpides N.C."/>
        </authorList>
    </citation>
    <scope>NUCLEOTIDE SEQUENCE [LARGE SCALE GENOMIC DNA]</scope>
    <source>
        <strain evidence="3">ATCC 51198 / DSM 5511 / JCM 9101 / NCIMB 13204 / VKM B-1734 / 4k</strain>
    </source>
</reference>
<accession>D2S248</accession>
<sequence length="80" mass="9254">MSTMSWKESFWSLVRDYQTQLGMLWLFLVFMLVLTAITLLFGERGTESYTLAILNLVIVLGFGSIVSAVFWMSVRRDIPR</sequence>
<evidence type="ECO:0000313" key="3">
    <source>
        <dbReference type="Proteomes" id="UP000001903"/>
    </source>
</evidence>